<dbReference type="CDD" id="cd01392">
    <property type="entry name" value="HTH_LacI"/>
    <property type="match status" value="1"/>
</dbReference>
<keyword evidence="1" id="KW-0805">Transcription regulation</keyword>
<dbReference type="RefSeq" id="WP_211213281.1">
    <property type="nucleotide sequence ID" value="NZ_JBHLVX010000022.1"/>
</dbReference>
<reference evidence="5 6" key="1">
    <citation type="submission" date="2024-09" db="EMBL/GenBank/DDBJ databases">
        <authorList>
            <person name="Sun Q."/>
            <person name="Mori K."/>
        </authorList>
    </citation>
    <scope>NUCLEOTIDE SEQUENCE [LARGE SCALE GENOMIC DNA]</scope>
    <source>
        <strain evidence="5 6">CCM 7415</strain>
    </source>
</reference>
<dbReference type="InterPro" id="IPR000843">
    <property type="entry name" value="HTH_LacI"/>
</dbReference>
<dbReference type="GO" id="GO:0003677">
    <property type="term" value="F:DNA binding"/>
    <property type="evidence" value="ECO:0007669"/>
    <property type="project" value="UniProtKB-KW"/>
</dbReference>
<dbReference type="InterPro" id="IPR001761">
    <property type="entry name" value="Peripla_BP/Lac1_sug-bd_dom"/>
</dbReference>
<dbReference type="CDD" id="cd06284">
    <property type="entry name" value="PBP1_LacI-like"/>
    <property type="match status" value="1"/>
</dbReference>
<dbReference type="Gene3D" id="3.40.50.2300">
    <property type="match status" value="2"/>
</dbReference>
<evidence type="ECO:0000256" key="3">
    <source>
        <dbReference type="ARBA" id="ARBA00023163"/>
    </source>
</evidence>
<keyword evidence="6" id="KW-1185">Reference proteome</keyword>
<dbReference type="Pfam" id="PF00356">
    <property type="entry name" value="LacI"/>
    <property type="match status" value="1"/>
</dbReference>
<keyword evidence="2 5" id="KW-0238">DNA-binding</keyword>
<evidence type="ECO:0000256" key="1">
    <source>
        <dbReference type="ARBA" id="ARBA00023015"/>
    </source>
</evidence>
<evidence type="ECO:0000259" key="4">
    <source>
        <dbReference type="PROSITE" id="PS50932"/>
    </source>
</evidence>
<proteinExistence type="predicted"/>
<evidence type="ECO:0000256" key="2">
    <source>
        <dbReference type="ARBA" id="ARBA00023125"/>
    </source>
</evidence>
<evidence type="ECO:0000313" key="6">
    <source>
        <dbReference type="Proteomes" id="UP001589814"/>
    </source>
</evidence>
<accession>A0ABV6G1X8</accession>
<dbReference type="EMBL" id="JBHLVX010000022">
    <property type="protein sequence ID" value="MFC0267660.1"/>
    <property type="molecule type" value="Genomic_DNA"/>
</dbReference>
<dbReference type="SUPFAM" id="SSF53822">
    <property type="entry name" value="Periplasmic binding protein-like I"/>
    <property type="match status" value="1"/>
</dbReference>
<evidence type="ECO:0000313" key="5">
    <source>
        <dbReference type="EMBL" id="MFC0267660.1"/>
    </source>
</evidence>
<feature type="domain" description="HTH lacI-type" evidence="4">
    <location>
        <begin position="1"/>
        <end position="55"/>
    </location>
</feature>
<dbReference type="PRINTS" id="PR00036">
    <property type="entry name" value="HTHLACI"/>
</dbReference>
<dbReference type="Gene3D" id="1.10.260.40">
    <property type="entry name" value="lambda repressor-like DNA-binding domains"/>
    <property type="match status" value="1"/>
</dbReference>
<name>A0ABV6G1X8_9GAMM</name>
<dbReference type="InterPro" id="IPR028082">
    <property type="entry name" value="Peripla_BP_I"/>
</dbReference>
<dbReference type="PANTHER" id="PTHR30146">
    <property type="entry name" value="LACI-RELATED TRANSCRIPTIONAL REPRESSOR"/>
    <property type="match status" value="1"/>
</dbReference>
<dbReference type="Proteomes" id="UP001589814">
    <property type="component" value="Unassembled WGS sequence"/>
</dbReference>
<keyword evidence="3" id="KW-0804">Transcription</keyword>
<dbReference type="PROSITE" id="PS50932">
    <property type="entry name" value="HTH_LACI_2"/>
    <property type="match status" value="1"/>
</dbReference>
<organism evidence="5 6">
    <name type="scientific">Kushneria aurantia</name>
    <dbReference type="NCBI Taxonomy" id="504092"/>
    <lineage>
        <taxon>Bacteria</taxon>
        <taxon>Pseudomonadati</taxon>
        <taxon>Pseudomonadota</taxon>
        <taxon>Gammaproteobacteria</taxon>
        <taxon>Oceanospirillales</taxon>
        <taxon>Halomonadaceae</taxon>
        <taxon>Kushneria</taxon>
    </lineage>
</organism>
<dbReference type="SMART" id="SM00354">
    <property type="entry name" value="HTH_LACI"/>
    <property type="match status" value="1"/>
</dbReference>
<comment type="caution">
    <text evidence="5">The sequence shown here is derived from an EMBL/GenBank/DDBJ whole genome shotgun (WGS) entry which is preliminary data.</text>
</comment>
<dbReference type="PANTHER" id="PTHR30146:SF109">
    <property type="entry name" value="HTH-TYPE TRANSCRIPTIONAL REGULATOR GALS"/>
    <property type="match status" value="1"/>
</dbReference>
<sequence length="328" mass="35692">MSINEVAREAGVSIATVSRVINNSGAVRASTREKVEAAINALGYSANRLARNLRTSESRLILVLVPDYSNTFYAGIVQGIDGEARRRGYHMLLCDTGADPDAERTYIELLKNRMVDGAICLDPDSVQSLLGEQPRALPWVACCEFDPDSGIPWVGIDNARAAADAVRFLIGRGRRRIAMIGGDERFMYAHERRRGYLTALAEAGLTPPQGSPLDTFSPDFDDGYRLAARMLSVSPRCDAIFAVADPLAVGAMQAVHDAGLRVPEDVAIVGFDNVPFATMVRPRLTTVAQPMKRLGENAARVLIERLNDPELPVSGTMLEHDIIVRESA</sequence>
<gene>
    <name evidence="5" type="ORF">ACFFHW_06565</name>
</gene>
<dbReference type="InterPro" id="IPR010982">
    <property type="entry name" value="Lambda_DNA-bd_dom_sf"/>
</dbReference>
<protein>
    <submittedName>
        <fullName evidence="5">LacI family DNA-binding transcriptional regulator</fullName>
    </submittedName>
</protein>
<dbReference type="Pfam" id="PF00532">
    <property type="entry name" value="Peripla_BP_1"/>
    <property type="match status" value="1"/>
</dbReference>
<dbReference type="PROSITE" id="PS00356">
    <property type="entry name" value="HTH_LACI_1"/>
    <property type="match status" value="1"/>
</dbReference>
<dbReference type="SUPFAM" id="SSF47413">
    <property type="entry name" value="lambda repressor-like DNA-binding domains"/>
    <property type="match status" value="1"/>
</dbReference>